<feature type="region of interest" description="Disordered" evidence="2">
    <location>
        <begin position="1"/>
        <end position="35"/>
    </location>
</feature>
<dbReference type="PANTHER" id="PTHR33164">
    <property type="entry name" value="TRANSCRIPTIONAL REGULATOR, MARR FAMILY"/>
    <property type="match status" value="1"/>
</dbReference>
<dbReference type="SUPFAM" id="SSF46785">
    <property type="entry name" value="Winged helix' DNA-binding domain"/>
    <property type="match status" value="1"/>
</dbReference>
<gene>
    <name evidence="4" type="ORF">ACFP2V_16090</name>
</gene>
<evidence type="ECO:0000256" key="1">
    <source>
        <dbReference type="ARBA" id="ARBA00004496"/>
    </source>
</evidence>
<dbReference type="InterPro" id="IPR036390">
    <property type="entry name" value="WH_DNA-bd_sf"/>
</dbReference>
<dbReference type="PROSITE" id="PS50995">
    <property type="entry name" value="HTH_MARR_2"/>
    <property type="match status" value="1"/>
</dbReference>
<accession>A0ABW0XNT2</accession>
<dbReference type="Gene3D" id="1.10.10.10">
    <property type="entry name" value="Winged helix-like DNA-binding domain superfamily/Winged helix DNA-binding domain"/>
    <property type="match status" value="1"/>
</dbReference>
<comment type="caution">
    <text evidence="4">The sequence shown here is derived from an EMBL/GenBank/DDBJ whole genome shotgun (WGS) entry which is preliminary data.</text>
</comment>
<dbReference type="Pfam" id="PF01047">
    <property type="entry name" value="MarR"/>
    <property type="match status" value="1"/>
</dbReference>
<proteinExistence type="predicted"/>
<dbReference type="Proteomes" id="UP001596183">
    <property type="component" value="Unassembled WGS sequence"/>
</dbReference>
<dbReference type="RefSeq" id="WP_381211932.1">
    <property type="nucleotide sequence ID" value="NZ_JBHSPC010000039.1"/>
</dbReference>
<evidence type="ECO:0000256" key="2">
    <source>
        <dbReference type="SAM" id="MobiDB-lite"/>
    </source>
</evidence>
<dbReference type="PANTHER" id="PTHR33164:SF5">
    <property type="entry name" value="ORGANIC HYDROPEROXIDE RESISTANCE TRANSCRIPTIONAL REGULATOR"/>
    <property type="match status" value="1"/>
</dbReference>
<dbReference type="EMBL" id="JBHSPC010000039">
    <property type="protein sequence ID" value="MFC5671585.1"/>
    <property type="molecule type" value="Genomic_DNA"/>
</dbReference>
<organism evidence="4 5">
    <name type="scientific">Streptomyces incanus</name>
    <dbReference type="NCBI Taxonomy" id="887453"/>
    <lineage>
        <taxon>Bacteria</taxon>
        <taxon>Bacillati</taxon>
        <taxon>Actinomycetota</taxon>
        <taxon>Actinomycetes</taxon>
        <taxon>Kitasatosporales</taxon>
        <taxon>Streptomycetaceae</taxon>
        <taxon>Streptomyces</taxon>
    </lineage>
</organism>
<comment type="subcellular location">
    <subcellularLocation>
        <location evidence="1">Cytoplasm</location>
    </subcellularLocation>
</comment>
<evidence type="ECO:0000313" key="4">
    <source>
        <dbReference type="EMBL" id="MFC5671585.1"/>
    </source>
</evidence>
<evidence type="ECO:0000313" key="5">
    <source>
        <dbReference type="Proteomes" id="UP001596183"/>
    </source>
</evidence>
<sequence length="183" mass="19790">MTPTPNPGPAPEPATAPASAPAPFPSPAGAPSPRSAGDWLRLDQQICFSLQSASRAFNGLYRVLLKDLGLTYPQYLVMLALWEHGTLPVRKLGEHLRLDSGTLSPLLKRLEAAGLVHRERSARDERSVEVRPTEEGIALRERAVDVPRRIVTATGSGLDEIQDLKARLDRLTTALDTAAANEA</sequence>
<name>A0ABW0XNT2_9ACTN</name>
<dbReference type="InterPro" id="IPR000835">
    <property type="entry name" value="HTH_MarR-typ"/>
</dbReference>
<feature type="compositionally biased region" description="Pro residues" evidence="2">
    <location>
        <begin position="1"/>
        <end position="30"/>
    </location>
</feature>
<keyword evidence="5" id="KW-1185">Reference proteome</keyword>
<dbReference type="InterPro" id="IPR039422">
    <property type="entry name" value="MarR/SlyA-like"/>
</dbReference>
<reference evidence="5" key="1">
    <citation type="journal article" date="2019" name="Int. J. Syst. Evol. Microbiol.">
        <title>The Global Catalogue of Microorganisms (GCM) 10K type strain sequencing project: providing services to taxonomists for standard genome sequencing and annotation.</title>
        <authorList>
            <consortium name="The Broad Institute Genomics Platform"/>
            <consortium name="The Broad Institute Genome Sequencing Center for Infectious Disease"/>
            <person name="Wu L."/>
            <person name="Ma J."/>
        </authorList>
    </citation>
    <scope>NUCLEOTIDE SEQUENCE [LARGE SCALE GENOMIC DNA]</scope>
    <source>
        <strain evidence="5">JCM 13852</strain>
    </source>
</reference>
<protein>
    <submittedName>
        <fullName evidence="4">MarR family winged helix-turn-helix transcriptional regulator</fullName>
    </submittedName>
</protein>
<evidence type="ECO:0000259" key="3">
    <source>
        <dbReference type="PROSITE" id="PS50995"/>
    </source>
</evidence>
<feature type="domain" description="HTH marR-type" evidence="3">
    <location>
        <begin position="43"/>
        <end position="173"/>
    </location>
</feature>
<dbReference type="InterPro" id="IPR036388">
    <property type="entry name" value="WH-like_DNA-bd_sf"/>
</dbReference>
<dbReference type="SMART" id="SM00347">
    <property type="entry name" value="HTH_MARR"/>
    <property type="match status" value="1"/>
</dbReference>